<evidence type="ECO:0000256" key="2">
    <source>
        <dbReference type="ARBA" id="ARBA00022448"/>
    </source>
</evidence>
<dbReference type="AlphaFoldDB" id="A0A5C1Y4V1"/>
<dbReference type="Proteomes" id="UP000322159">
    <property type="component" value="Chromosome"/>
</dbReference>
<dbReference type="SUPFAM" id="SSF52540">
    <property type="entry name" value="P-loop containing nucleoside triphosphate hydrolases"/>
    <property type="match status" value="1"/>
</dbReference>
<evidence type="ECO:0000256" key="3">
    <source>
        <dbReference type="ARBA" id="ARBA00022741"/>
    </source>
</evidence>
<dbReference type="GO" id="GO:0005524">
    <property type="term" value="F:ATP binding"/>
    <property type="evidence" value="ECO:0007669"/>
    <property type="project" value="UniProtKB-KW"/>
</dbReference>
<dbReference type="PROSITE" id="PS50893">
    <property type="entry name" value="ABC_TRANSPORTER_2"/>
    <property type="match status" value="1"/>
</dbReference>
<reference evidence="6 7" key="1">
    <citation type="submission" date="2019-09" db="EMBL/GenBank/DDBJ databases">
        <title>Genome sequencing of strain KACC 19322.</title>
        <authorList>
            <person name="Heo J."/>
            <person name="Kim S.-J."/>
            <person name="Kim J.-S."/>
            <person name="Hong S.-B."/>
            <person name="Kwon S.-W."/>
        </authorList>
    </citation>
    <scope>NUCLEOTIDE SEQUENCE [LARGE SCALE GENOMIC DNA]</scope>
    <source>
        <strain evidence="6 7">KACC 19322</strain>
    </source>
</reference>
<keyword evidence="2" id="KW-0813">Transport</keyword>
<evidence type="ECO:0000313" key="6">
    <source>
        <dbReference type="EMBL" id="QEO08781.1"/>
    </source>
</evidence>
<dbReference type="InterPro" id="IPR003439">
    <property type="entry name" value="ABC_transporter-like_ATP-bd"/>
</dbReference>
<protein>
    <submittedName>
        <fullName evidence="6">ATP-binding cassette domain-containing protein</fullName>
    </submittedName>
</protein>
<proteinExistence type="inferred from homology"/>
<name>A0A5C1Y4V1_9MICO</name>
<evidence type="ECO:0000259" key="5">
    <source>
        <dbReference type="PROSITE" id="PS50893"/>
    </source>
</evidence>
<dbReference type="InterPro" id="IPR003593">
    <property type="entry name" value="AAA+_ATPase"/>
</dbReference>
<dbReference type="PROSITE" id="PS00211">
    <property type="entry name" value="ABC_TRANSPORTER_1"/>
    <property type="match status" value="1"/>
</dbReference>
<sequence length="243" mass="26044">MIEVRHLTHQFGRLTAVDDISFRAEPGTVTGFLGPNGAGKTTALRAIAGLIRPTAGEVRVNGRPMREHRMPLAELGVLLDARQLHPGRRADQHLRALAATQGIPRRRVDEVIELAGLGSAAHRRVGGFSLGMSQRLGIAAALLGHPSALVLDEPINGLDPDGVIWIRELLRRLADEGRTVLLSSHLMAELALTADRILVIGQGRLLADASLAELLAAHDSLEDAYLALTRTRLAFAAGHPNAE</sequence>
<keyword evidence="3" id="KW-0547">Nucleotide-binding</keyword>
<evidence type="ECO:0000256" key="1">
    <source>
        <dbReference type="ARBA" id="ARBA00005417"/>
    </source>
</evidence>
<accession>A0A5C1Y4V1</accession>
<dbReference type="SMART" id="SM00382">
    <property type="entry name" value="AAA"/>
    <property type="match status" value="1"/>
</dbReference>
<dbReference type="Pfam" id="PF00005">
    <property type="entry name" value="ABC_tran"/>
    <property type="match status" value="1"/>
</dbReference>
<dbReference type="OrthoDB" id="9804819at2"/>
<organism evidence="6 7">
    <name type="scientific">Protaetiibacter larvae</name>
    <dbReference type="NCBI Taxonomy" id="2592654"/>
    <lineage>
        <taxon>Bacteria</taxon>
        <taxon>Bacillati</taxon>
        <taxon>Actinomycetota</taxon>
        <taxon>Actinomycetes</taxon>
        <taxon>Micrococcales</taxon>
        <taxon>Microbacteriaceae</taxon>
        <taxon>Protaetiibacter</taxon>
    </lineage>
</organism>
<keyword evidence="4 6" id="KW-0067">ATP-binding</keyword>
<dbReference type="InterPro" id="IPR027417">
    <property type="entry name" value="P-loop_NTPase"/>
</dbReference>
<comment type="similarity">
    <text evidence="1">Belongs to the ABC transporter superfamily.</text>
</comment>
<dbReference type="PANTHER" id="PTHR43335:SF4">
    <property type="entry name" value="ABC TRANSPORTER, ATP-BINDING PROTEIN"/>
    <property type="match status" value="1"/>
</dbReference>
<dbReference type="Gene3D" id="3.40.50.300">
    <property type="entry name" value="P-loop containing nucleotide triphosphate hydrolases"/>
    <property type="match status" value="1"/>
</dbReference>
<evidence type="ECO:0000313" key="7">
    <source>
        <dbReference type="Proteomes" id="UP000322159"/>
    </source>
</evidence>
<feature type="domain" description="ABC transporter" evidence="5">
    <location>
        <begin position="2"/>
        <end position="227"/>
    </location>
</feature>
<dbReference type="PANTHER" id="PTHR43335">
    <property type="entry name" value="ABC TRANSPORTER, ATP-BINDING PROTEIN"/>
    <property type="match status" value="1"/>
</dbReference>
<dbReference type="GO" id="GO:0016887">
    <property type="term" value="F:ATP hydrolysis activity"/>
    <property type="evidence" value="ECO:0007669"/>
    <property type="project" value="InterPro"/>
</dbReference>
<dbReference type="EMBL" id="CP043504">
    <property type="protein sequence ID" value="QEO08781.1"/>
    <property type="molecule type" value="Genomic_DNA"/>
</dbReference>
<dbReference type="InterPro" id="IPR017871">
    <property type="entry name" value="ABC_transporter-like_CS"/>
</dbReference>
<evidence type="ECO:0000256" key="4">
    <source>
        <dbReference type="ARBA" id="ARBA00022840"/>
    </source>
</evidence>
<keyword evidence="7" id="KW-1185">Reference proteome</keyword>
<dbReference type="KEGG" id="lyk:FLP23_01350"/>
<gene>
    <name evidence="6" type="ORF">FLP23_01350</name>
</gene>